<dbReference type="Proteomes" id="UP000472262">
    <property type="component" value="Unassembled WGS sequence"/>
</dbReference>
<keyword evidence="2" id="KW-1185">Reference proteome</keyword>
<protein>
    <recommendedName>
        <fullName evidence="3">Immunoglobulin V-set domain-containing protein</fullName>
    </recommendedName>
</protein>
<evidence type="ECO:0000313" key="2">
    <source>
        <dbReference type="Proteomes" id="UP000472262"/>
    </source>
</evidence>
<dbReference type="Ensembl" id="ENSSGRT00000064025.1">
    <property type="protein sequence ID" value="ENSSGRP00000059993.1"/>
    <property type="gene ID" value="ENSSGRG00000031206.1"/>
</dbReference>
<dbReference type="Gene3D" id="2.60.40.10">
    <property type="entry name" value="Immunoglobulins"/>
    <property type="match status" value="1"/>
</dbReference>
<organism evidence="1 2">
    <name type="scientific">Sinocyclocheilus grahami</name>
    <name type="common">Dianchi golden-line fish</name>
    <name type="synonym">Barbus grahami</name>
    <dbReference type="NCBI Taxonomy" id="75366"/>
    <lineage>
        <taxon>Eukaryota</taxon>
        <taxon>Metazoa</taxon>
        <taxon>Chordata</taxon>
        <taxon>Craniata</taxon>
        <taxon>Vertebrata</taxon>
        <taxon>Euteleostomi</taxon>
        <taxon>Actinopterygii</taxon>
        <taxon>Neopterygii</taxon>
        <taxon>Teleostei</taxon>
        <taxon>Ostariophysi</taxon>
        <taxon>Cypriniformes</taxon>
        <taxon>Cyprinidae</taxon>
        <taxon>Cyprininae</taxon>
        <taxon>Sinocyclocheilus</taxon>
    </lineage>
</organism>
<dbReference type="CDD" id="cd00099">
    <property type="entry name" value="IgV"/>
    <property type="match status" value="1"/>
</dbReference>
<evidence type="ECO:0008006" key="3">
    <source>
        <dbReference type="Google" id="ProtNLM"/>
    </source>
</evidence>
<dbReference type="AlphaFoldDB" id="A0A672P924"/>
<accession>A0A672P924</accession>
<dbReference type="InterPro" id="IPR013783">
    <property type="entry name" value="Ig-like_fold"/>
</dbReference>
<reference evidence="1" key="1">
    <citation type="submission" date="2025-08" db="UniProtKB">
        <authorList>
            <consortium name="Ensembl"/>
        </authorList>
    </citation>
    <scope>IDENTIFICATION</scope>
</reference>
<sequence>LLSSVCSHHTLTTCCVSGVTVVIQNPPLITVNKGETLSLVCNTGITTYSARWYKQTPAGVPQYVLRFYHGWRSSVRYGSDYSLIINNVDVDDSAYSAKEQNSK</sequence>
<dbReference type="InterPro" id="IPR036179">
    <property type="entry name" value="Ig-like_dom_sf"/>
</dbReference>
<reference evidence="1" key="2">
    <citation type="submission" date="2025-09" db="UniProtKB">
        <authorList>
            <consortium name="Ensembl"/>
        </authorList>
    </citation>
    <scope>IDENTIFICATION</scope>
</reference>
<dbReference type="SUPFAM" id="SSF48726">
    <property type="entry name" value="Immunoglobulin"/>
    <property type="match status" value="1"/>
</dbReference>
<evidence type="ECO:0000313" key="1">
    <source>
        <dbReference type="Ensembl" id="ENSSGRP00000059993.1"/>
    </source>
</evidence>
<proteinExistence type="predicted"/>
<dbReference type="InParanoid" id="A0A672P924"/>
<name>A0A672P924_SINGR</name>